<evidence type="ECO:0000259" key="8">
    <source>
        <dbReference type="Pfam" id="PF14244"/>
    </source>
</evidence>
<dbReference type="GO" id="GO:0016020">
    <property type="term" value="C:membrane"/>
    <property type="evidence" value="ECO:0007669"/>
    <property type="project" value="UniProtKB-SubCell"/>
</dbReference>
<evidence type="ECO:0000313" key="10">
    <source>
        <dbReference type="Proteomes" id="UP000004994"/>
    </source>
</evidence>
<dbReference type="Gene3D" id="1.20.1530.20">
    <property type="match status" value="1"/>
</dbReference>
<feature type="transmembrane region" description="Helical" evidence="7">
    <location>
        <begin position="175"/>
        <end position="193"/>
    </location>
</feature>
<evidence type="ECO:0000256" key="6">
    <source>
        <dbReference type="ARBA" id="ARBA00023136"/>
    </source>
</evidence>
<evidence type="ECO:0000256" key="1">
    <source>
        <dbReference type="ARBA" id="ARBA00004119"/>
    </source>
</evidence>
<dbReference type="Pfam" id="PF14244">
    <property type="entry name" value="Retrotran_gag_3"/>
    <property type="match status" value="1"/>
</dbReference>
<sequence>MLLLEGKNYGGWRRSMLITLSAQNKLGFTNESWKSPAASNPNLHSWNMCNIISHSPHNFLHFHFSTKMVVSQATSSILAVIVVVCFLIRATVAADISSPAFGMSPKFYADFVLRSYVAGTQLSSYVSFLSKNNMAFSILLTSSSTIASVLITPFLTSLLISLVVPADAVAMAKSILQVVLLPVALGLVLNTSVF</sequence>
<feature type="transmembrane region" description="Helical" evidence="7">
    <location>
        <begin position="134"/>
        <end position="163"/>
    </location>
</feature>
<evidence type="ECO:0000256" key="4">
    <source>
        <dbReference type="ARBA" id="ARBA00022692"/>
    </source>
</evidence>
<dbReference type="InterPro" id="IPR029472">
    <property type="entry name" value="Copia-like_N"/>
</dbReference>
<name>A0A3Q7GS81_SOLLC</name>
<dbReference type="InterPro" id="IPR002657">
    <property type="entry name" value="BilAc:Na_symport/Acr3"/>
</dbReference>
<proteinExistence type="inferred from homology"/>
<feature type="domain" description="Retrotransposon Copia-like N-terminal" evidence="8">
    <location>
        <begin position="3"/>
        <end position="37"/>
    </location>
</feature>
<dbReference type="Proteomes" id="UP000004994">
    <property type="component" value="Chromosome 4"/>
</dbReference>
<evidence type="ECO:0000256" key="3">
    <source>
        <dbReference type="ARBA" id="ARBA00006528"/>
    </source>
</evidence>
<dbReference type="Gramene" id="Solyc04g015475.1.1">
    <property type="protein sequence ID" value="Solyc04g015475.1.1"/>
    <property type="gene ID" value="Solyc04g015475.1"/>
</dbReference>
<keyword evidence="4 7" id="KW-0812">Transmembrane</keyword>
<evidence type="ECO:0000313" key="9">
    <source>
        <dbReference type="EnsemblPlants" id="Solyc04g015475.1.1"/>
    </source>
</evidence>
<evidence type="ECO:0000256" key="5">
    <source>
        <dbReference type="ARBA" id="ARBA00022989"/>
    </source>
</evidence>
<dbReference type="InParanoid" id="A0A3Q7GS81"/>
<feature type="transmembrane region" description="Helical" evidence="7">
    <location>
        <begin position="111"/>
        <end position="128"/>
    </location>
</feature>
<feature type="transmembrane region" description="Helical" evidence="7">
    <location>
        <begin position="69"/>
        <end position="90"/>
    </location>
</feature>
<evidence type="ECO:0000256" key="7">
    <source>
        <dbReference type="SAM" id="Phobius"/>
    </source>
</evidence>
<dbReference type="Pfam" id="PF01758">
    <property type="entry name" value="SBF"/>
    <property type="match status" value="1"/>
</dbReference>
<keyword evidence="10" id="KW-1185">Reference proteome</keyword>
<reference evidence="9" key="2">
    <citation type="submission" date="2019-01" db="UniProtKB">
        <authorList>
            <consortium name="EnsemblPlants"/>
        </authorList>
    </citation>
    <scope>IDENTIFICATION</scope>
    <source>
        <strain evidence="9">cv. Heinz 1706</strain>
    </source>
</reference>
<keyword evidence="5 7" id="KW-1133">Transmembrane helix</keyword>
<dbReference type="PANTHER" id="PTHR10361:SF33">
    <property type="entry name" value="SODIUM_METABOLITE COTRANSPORTER BASS3, CHLOROPLASTIC-RELATED"/>
    <property type="match status" value="1"/>
</dbReference>
<dbReference type="AlphaFoldDB" id="A0A3Q7GS81"/>
<dbReference type="STRING" id="4081.A0A3Q7GS81"/>
<dbReference type="PANTHER" id="PTHR10361">
    <property type="entry name" value="SODIUM-BILE ACID COTRANSPORTER"/>
    <property type="match status" value="1"/>
</dbReference>
<dbReference type="InterPro" id="IPR004710">
    <property type="entry name" value="Bilac:Na_transpt"/>
</dbReference>
<comment type="subcellular location">
    <subcellularLocation>
        <location evidence="2">Membrane</location>
        <topology evidence="2">Multi-pass membrane protein</topology>
    </subcellularLocation>
    <subcellularLocation>
        <location evidence="1">Plastid</location>
        <location evidence="1">Chloroplast envelope</location>
    </subcellularLocation>
</comment>
<comment type="similarity">
    <text evidence="3">Belongs to the bile acid:sodium symporter (BASS) (TC 2.A.28) family.</text>
</comment>
<organism evidence="9">
    <name type="scientific">Solanum lycopersicum</name>
    <name type="common">Tomato</name>
    <name type="synonym">Lycopersicon esculentum</name>
    <dbReference type="NCBI Taxonomy" id="4081"/>
    <lineage>
        <taxon>Eukaryota</taxon>
        <taxon>Viridiplantae</taxon>
        <taxon>Streptophyta</taxon>
        <taxon>Embryophyta</taxon>
        <taxon>Tracheophyta</taxon>
        <taxon>Spermatophyta</taxon>
        <taxon>Magnoliopsida</taxon>
        <taxon>eudicotyledons</taxon>
        <taxon>Gunneridae</taxon>
        <taxon>Pentapetalae</taxon>
        <taxon>asterids</taxon>
        <taxon>lamiids</taxon>
        <taxon>Solanales</taxon>
        <taxon>Solanaceae</taxon>
        <taxon>Solanoideae</taxon>
        <taxon>Solaneae</taxon>
        <taxon>Solanum</taxon>
        <taxon>Solanum subgen. Lycopersicon</taxon>
    </lineage>
</organism>
<reference evidence="9" key="1">
    <citation type="journal article" date="2012" name="Nature">
        <title>The tomato genome sequence provides insights into fleshy fruit evolution.</title>
        <authorList>
            <consortium name="Tomato Genome Consortium"/>
        </authorList>
    </citation>
    <scope>NUCLEOTIDE SEQUENCE [LARGE SCALE GENOMIC DNA]</scope>
    <source>
        <strain evidence="9">cv. Heinz 1706</strain>
    </source>
</reference>
<dbReference type="EnsemblPlants" id="Solyc04g015475.1.1">
    <property type="protein sequence ID" value="Solyc04g015475.1.1"/>
    <property type="gene ID" value="Solyc04g015475.1"/>
</dbReference>
<accession>A0A3Q7GS81</accession>
<protein>
    <recommendedName>
        <fullName evidence="8">Retrotransposon Copia-like N-terminal domain-containing protein</fullName>
    </recommendedName>
</protein>
<dbReference type="GO" id="GO:0009941">
    <property type="term" value="C:chloroplast envelope"/>
    <property type="evidence" value="ECO:0007669"/>
    <property type="project" value="UniProtKB-SubCell"/>
</dbReference>
<keyword evidence="6 7" id="KW-0472">Membrane</keyword>
<evidence type="ECO:0000256" key="2">
    <source>
        <dbReference type="ARBA" id="ARBA00004141"/>
    </source>
</evidence>
<dbReference type="InterPro" id="IPR038770">
    <property type="entry name" value="Na+/solute_symporter_sf"/>
</dbReference>